<evidence type="ECO:0000313" key="3">
    <source>
        <dbReference type="Proteomes" id="UP000002729"/>
    </source>
</evidence>
<feature type="region of interest" description="Disordered" evidence="1">
    <location>
        <begin position="15"/>
        <end position="36"/>
    </location>
</feature>
<dbReference type="RefSeq" id="XP_009043348.1">
    <property type="nucleotide sequence ID" value="XM_009045100.1"/>
</dbReference>
<sequence>MAPLVLVQTRKFGALDVPQKPKPAPKPAPKPVEDEDLNAKSFSFLGGLVASSMFDADADATPPPPATTTASTLLQRCANGDAAADALAEASYWRAFEAPSARPAPAADFDVAAARAALGGGDGYFAARDASDSALWRACADVVRAVEAAGWPPVFALLCDAPWRGVARSWDLARRVLGDCVLEPSMFIWSLRRHGIDEPGAEDA</sequence>
<dbReference type="OrthoDB" id="498818at2759"/>
<evidence type="ECO:0000256" key="1">
    <source>
        <dbReference type="SAM" id="MobiDB-lite"/>
    </source>
</evidence>
<feature type="compositionally biased region" description="Pro residues" evidence="1">
    <location>
        <begin position="20"/>
        <end position="30"/>
    </location>
</feature>
<evidence type="ECO:0000313" key="2">
    <source>
        <dbReference type="EMBL" id="EGB01953.1"/>
    </source>
</evidence>
<keyword evidence="3" id="KW-1185">Reference proteome</keyword>
<organism evidence="3">
    <name type="scientific">Aureococcus anophagefferens</name>
    <name type="common">Harmful bloom alga</name>
    <dbReference type="NCBI Taxonomy" id="44056"/>
    <lineage>
        <taxon>Eukaryota</taxon>
        <taxon>Sar</taxon>
        <taxon>Stramenopiles</taxon>
        <taxon>Ochrophyta</taxon>
        <taxon>Pelagophyceae</taxon>
        <taxon>Pelagomonadales</taxon>
        <taxon>Pelagomonadaceae</taxon>
        <taxon>Aureococcus</taxon>
    </lineage>
</organism>
<dbReference type="AlphaFoldDB" id="F0YSF6"/>
<dbReference type="KEGG" id="aaf:AURANDRAFT_69333"/>
<proteinExistence type="predicted"/>
<dbReference type="InParanoid" id="F0YSF6"/>
<reference evidence="2 3" key="1">
    <citation type="journal article" date="2011" name="Proc. Natl. Acad. Sci. U.S.A.">
        <title>Niche of harmful alga Aureococcus anophagefferens revealed through ecogenomics.</title>
        <authorList>
            <person name="Gobler C.J."/>
            <person name="Berry D.L."/>
            <person name="Dyhrman S.T."/>
            <person name="Wilhelm S.W."/>
            <person name="Salamov A."/>
            <person name="Lobanov A.V."/>
            <person name="Zhang Y."/>
            <person name="Collier J.L."/>
            <person name="Wurch L.L."/>
            <person name="Kustka A.B."/>
            <person name="Dill B.D."/>
            <person name="Shah M."/>
            <person name="VerBerkmoes N.C."/>
            <person name="Kuo A."/>
            <person name="Terry A."/>
            <person name="Pangilinan J."/>
            <person name="Lindquist E.A."/>
            <person name="Lucas S."/>
            <person name="Paulsen I.T."/>
            <person name="Hattenrath-Lehmann T.K."/>
            <person name="Talmage S.C."/>
            <person name="Walker E.A."/>
            <person name="Koch F."/>
            <person name="Burson A.M."/>
            <person name="Marcoval M.A."/>
            <person name="Tang Y.Z."/>
            <person name="Lecleir G.R."/>
            <person name="Coyne K.J."/>
            <person name="Berg G.M."/>
            <person name="Bertrand E.M."/>
            <person name="Saito M.A."/>
            <person name="Gladyshev V.N."/>
            <person name="Grigoriev I.V."/>
        </authorList>
    </citation>
    <scope>NUCLEOTIDE SEQUENCE [LARGE SCALE GENOMIC DNA]</scope>
    <source>
        <strain evidence="3">CCMP 1984</strain>
    </source>
</reference>
<accession>F0YSF6</accession>
<feature type="non-terminal residue" evidence="2">
    <location>
        <position position="204"/>
    </location>
</feature>
<dbReference type="EMBL" id="GL833969">
    <property type="protein sequence ID" value="EGB01953.1"/>
    <property type="molecule type" value="Genomic_DNA"/>
</dbReference>
<name>F0YSF6_AURAN</name>
<protein>
    <submittedName>
        <fullName evidence="2">Uncharacterized protein</fullName>
    </submittedName>
</protein>
<dbReference type="GeneID" id="20227424"/>
<gene>
    <name evidence="2" type="ORF">AURANDRAFT_69333</name>
</gene>
<dbReference type="Proteomes" id="UP000002729">
    <property type="component" value="Unassembled WGS sequence"/>
</dbReference>